<name>A0AAV9ULN7_9PEZI</name>
<evidence type="ECO:0000256" key="1">
    <source>
        <dbReference type="SAM" id="Phobius"/>
    </source>
</evidence>
<evidence type="ECO:0000313" key="3">
    <source>
        <dbReference type="Proteomes" id="UP001375240"/>
    </source>
</evidence>
<keyword evidence="1" id="KW-0472">Membrane</keyword>
<dbReference type="AlphaFoldDB" id="A0AAV9ULN7"/>
<gene>
    <name evidence="2" type="ORF">TWF696_007818</name>
</gene>
<dbReference type="EMBL" id="JAVHNQ010000006">
    <property type="protein sequence ID" value="KAK6344176.1"/>
    <property type="molecule type" value="Genomic_DNA"/>
</dbReference>
<dbReference type="Proteomes" id="UP001375240">
    <property type="component" value="Unassembled WGS sequence"/>
</dbReference>
<proteinExistence type="predicted"/>
<keyword evidence="3" id="KW-1185">Reference proteome</keyword>
<feature type="transmembrane region" description="Helical" evidence="1">
    <location>
        <begin position="6"/>
        <end position="23"/>
    </location>
</feature>
<reference evidence="2 3" key="1">
    <citation type="submission" date="2019-10" db="EMBL/GenBank/DDBJ databases">
        <authorList>
            <person name="Palmer J.M."/>
        </authorList>
    </citation>
    <scope>NUCLEOTIDE SEQUENCE [LARGE SCALE GENOMIC DNA]</scope>
    <source>
        <strain evidence="2 3">TWF696</strain>
    </source>
</reference>
<organism evidence="2 3">
    <name type="scientific">Orbilia brochopaga</name>
    <dbReference type="NCBI Taxonomy" id="3140254"/>
    <lineage>
        <taxon>Eukaryota</taxon>
        <taxon>Fungi</taxon>
        <taxon>Dikarya</taxon>
        <taxon>Ascomycota</taxon>
        <taxon>Pezizomycotina</taxon>
        <taxon>Orbiliomycetes</taxon>
        <taxon>Orbiliales</taxon>
        <taxon>Orbiliaceae</taxon>
        <taxon>Orbilia</taxon>
    </lineage>
</organism>
<sequence length="282" mass="32155">MARYSWALIYIALVYFTLVDSILTNTKGPKKYPIGKTIRINKPYSWKGRIVGRPANKTHHALCLAANPDTLQLIYSSPVARRCPDMPNARDPWTDWEFRGMFQAPDRETFYTFTGFLYHPALDACMLYKLDTAFMADESPRGTMMLEPCEELRADFDKMPMAALNDSNARFLSKTQVPIGTELSDKKVANLERWVYPASDENTILLESDVTADWKDMIDLKDNTRTLFKKSAVCGRYMGMGQAGDGSWSLMADVELKEGKPWQWGCGSRAVHFTPSFLWTRL</sequence>
<evidence type="ECO:0000313" key="2">
    <source>
        <dbReference type="EMBL" id="KAK6344176.1"/>
    </source>
</evidence>
<accession>A0AAV9ULN7</accession>
<comment type="caution">
    <text evidence="2">The sequence shown here is derived from an EMBL/GenBank/DDBJ whole genome shotgun (WGS) entry which is preliminary data.</text>
</comment>
<protein>
    <submittedName>
        <fullName evidence="2">Uncharacterized protein</fullName>
    </submittedName>
</protein>
<keyword evidence="1" id="KW-1133">Transmembrane helix</keyword>
<keyword evidence="1" id="KW-0812">Transmembrane</keyword>